<comment type="similarity">
    <text evidence="1">Belongs to the glycosyltransferase 2 family.</text>
</comment>
<sequence>MKEKKISIVILTYNSEKDIMDCLASVYRYNDIGEALEVIVVDNNSDDVLSIFREIRNKYPDVLLIKNSENKGYGAGNNVGICVASAPIIMIMNPDVRLSEPVFSKALRVFDDYSVVMYGMKQKLPNGKNSASFAWTLLDNPLIAYLLGVRYCRPRDIYFQNKMFISGACFFVRKCDFLQVGLFDESLFLYAEEDDIRIRLLALGNRRVIYDKTVSYVHFFDNREVTLRKLHRLFTSKCYLCKKNGMNILKPYRWEIQYYTLSVLMSLNKKEKDKYVIYKEWLKLLRNNSVETILQMKF</sequence>
<dbReference type="EMBL" id="JADIMG010000004">
    <property type="protein sequence ID" value="MBO8458815.1"/>
    <property type="molecule type" value="Genomic_DNA"/>
</dbReference>
<dbReference type="Proteomes" id="UP000823641">
    <property type="component" value="Unassembled WGS sequence"/>
</dbReference>
<evidence type="ECO:0000313" key="6">
    <source>
        <dbReference type="Proteomes" id="UP000823641"/>
    </source>
</evidence>
<reference evidence="5" key="2">
    <citation type="journal article" date="2021" name="PeerJ">
        <title>Extensive microbial diversity within the chicken gut microbiome revealed by metagenomics and culture.</title>
        <authorList>
            <person name="Gilroy R."/>
            <person name="Ravi A."/>
            <person name="Getino M."/>
            <person name="Pursley I."/>
            <person name="Horton D.L."/>
            <person name="Alikhan N.F."/>
            <person name="Baker D."/>
            <person name="Gharbi K."/>
            <person name="Hall N."/>
            <person name="Watson M."/>
            <person name="Adriaenssens E.M."/>
            <person name="Foster-Nyarko E."/>
            <person name="Jarju S."/>
            <person name="Secka A."/>
            <person name="Antonio M."/>
            <person name="Oren A."/>
            <person name="Chaudhuri R.R."/>
            <person name="La Ragione R."/>
            <person name="Hildebrand F."/>
            <person name="Pallen M.J."/>
        </authorList>
    </citation>
    <scope>NUCLEOTIDE SEQUENCE</scope>
    <source>
        <strain evidence="5">G3-3990</strain>
    </source>
</reference>
<organism evidence="5 6">
    <name type="scientific">Candidatus Gallipaludibacter merdavium</name>
    <dbReference type="NCBI Taxonomy" id="2840839"/>
    <lineage>
        <taxon>Bacteria</taxon>
        <taxon>Pseudomonadati</taxon>
        <taxon>Bacteroidota</taxon>
        <taxon>Bacteroidia</taxon>
        <taxon>Bacteroidales</taxon>
        <taxon>Candidatus Gallipaludibacter</taxon>
    </lineage>
</organism>
<keyword evidence="3" id="KW-0808">Transferase</keyword>
<dbReference type="InterPro" id="IPR001173">
    <property type="entry name" value="Glyco_trans_2-like"/>
</dbReference>
<dbReference type="PANTHER" id="PTHR43179:SF12">
    <property type="entry name" value="GALACTOFURANOSYLTRANSFERASE GLFT2"/>
    <property type="match status" value="1"/>
</dbReference>
<proteinExistence type="inferred from homology"/>
<dbReference type="PANTHER" id="PTHR43179">
    <property type="entry name" value="RHAMNOSYLTRANSFERASE WBBL"/>
    <property type="match status" value="1"/>
</dbReference>
<dbReference type="InterPro" id="IPR029044">
    <property type="entry name" value="Nucleotide-diphossugar_trans"/>
</dbReference>
<evidence type="ECO:0000259" key="4">
    <source>
        <dbReference type="Pfam" id="PF00535"/>
    </source>
</evidence>
<name>A0A9D9HRS9_9BACT</name>
<dbReference type="GO" id="GO:0016757">
    <property type="term" value="F:glycosyltransferase activity"/>
    <property type="evidence" value="ECO:0007669"/>
    <property type="project" value="UniProtKB-KW"/>
</dbReference>
<gene>
    <name evidence="5" type="ORF">IAA73_00555</name>
</gene>
<dbReference type="Pfam" id="PF00535">
    <property type="entry name" value="Glycos_transf_2"/>
    <property type="match status" value="1"/>
</dbReference>
<dbReference type="Gene3D" id="3.90.550.10">
    <property type="entry name" value="Spore Coat Polysaccharide Biosynthesis Protein SpsA, Chain A"/>
    <property type="match status" value="1"/>
</dbReference>
<protein>
    <submittedName>
        <fullName evidence="5">Glycosyltransferase</fullName>
    </submittedName>
</protein>
<accession>A0A9D9HRS9</accession>
<dbReference type="SUPFAM" id="SSF53448">
    <property type="entry name" value="Nucleotide-diphospho-sugar transferases"/>
    <property type="match status" value="1"/>
</dbReference>
<evidence type="ECO:0000256" key="2">
    <source>
        <dbReference type="ARBA" id="ARBA00022676"/>
    </source>
</evidence>
<feature type="domain" description="Glycosyltransferase 2-like" evidence="4">
    <location>
        <begin position="7"/>
        <end position="171"/>
    </location>
</feature>
<reference evidence="5" key="1">
    <citation type="submission" date="2020-10" db="EMBL/GenBank/DDBJ databases">
        <authorList>
            <person name="Gilroy R."/>
        </authorList>
    </citation>
    <scope>NUCLEOTIDE SEQUENCE</scope>
    <source>
        <strain evidence="5">G3-3990</strain>
    </source>
</reference>
<comment type="caution">
    <text evidence="5">The sequence shown here is derived from an EMBL/GenBank/DDBJ whole genome shotgun (WGS) entry which is preliminary data.</text>
</comment>
<evidence type="ECO:0000256" key="3">
    <source>
        <dbReference type="ARBA" id="ARBA00022679"/>
    </source>
</evidence>
<dbReference type="AlphaFoldDB" id="A0A9D9HRS9"/>
<evidence type="ECO:0000256" key="1">
    <source>
        <dbReference type="ARBA" id="ARBA00006739"/>
    </source>
</evidence>
<evidence type="ECO:0000313" key="5">
    <source>
        <dbReference type="EMBL" id="MBO8458815.1"/>
    </source>
</evidence>
<keyword evidence="2" id="KW-0328">Glycosyltransferase</keyword>